<reference evidence="1 2" key="1">
    <citation type="journal article" date="2015" name="Nature">
        <title>rRNA introns, odd ribosomes, and small enigmatic genomes across a large radiation of phyla.</title>
        <authorList>
            <person name="Brown C.T."/>
            <person name="Hug L.A."/>
            <person name="Thomas B.C."/>
            <person name="Sharon I."/>
            <person name="Castelle C.J."/>
            <person name="Singh A."/>
            <person name="Wilkins M.J."/>
            <person name="Williams K.H."/>
            <person name="Banfield J.F."/>
        </authorList>
    </citation>
    <scope>NUCLEOTIDE SEQUENCE [LARGE SCALE GENOMIC DNA]</scope>
</reference>
<accession>A0A0G0BJD2</accession>
<comment type="caution">
    <text evidence="1">The sequence shown here is derived from an EMBL/GenBank/DDBJ whole genome shotgun (WGS) entry which is preliminary data.</text>
</comment>
<evidence type="ECO:0000313" key="2">
    <source>
        <dbReference type="Proteomes" id="UP000034803"/>
    </source>
</evidence>
<sequence length="202" mass="21544">MIALVIAGVTTATVAYFSDTASILGTTFSSGTMDLKIDQDPRSATYNWVDGFDISSTDYRTYLDTTIGIGYDNFMAQAGLNNLKPGDTRVQIIDIANDGTINGNATIDLNRTSGWSDLAGVLNFRVYYDGDHNGFFVDTGLNGTVDQFNGPYTLGPMIGESVGEMNTTASVKIEWSIPTTAGNSIQGDSVTMNAVFGLVQTP</sequence>
<name>A0A0G0BJD2_9BACT</name>
<gene>
    <name evidence="1" type="ORF">UR21_C0015G0006</name>
</gene>
<proteinExistence type="predicted"/>
<protein>
    <submittedName>
        <fullName evidence="1">Uncharacterized protein</fullName>
    </submittedName>
</protein>
<organism evidence="1 2">
    <name type="scientific">Candidatus Woesebacteria bacterium GW2011_GWC2_31_9</name>
    <dbReference type="NCBI Taxonomy" id="1618586"/>
    <lineage>
        <taxon>Bacteria</taxon>
        <taxon>Candidatus Woeseibacteriota</taxon>
    </lineage>
</organism>
<dbReference type="AlphaFoldDB" id="A0A0G0BJD2"/>
<dbReference type="Proteomes" id="UP000034803">
    <property type="component" value="Unassembled WGS sequence"/>
</dbReference>
<evidence type="ECO:0000313" key="1">
    <source>
        <dbReference type="EMBL" id="KKP31132.1"/>
    </source>
</evidence>
<dbReference type="EMBL" id="LBOI01000015">
    <property type="protein sequence ID" value="KKP31132.1"/>
    <property type="molecule type" value="Genomic_DNA"/>
</dbReference>